<dbReference type="GO" id="GO:0006152">
    <property type="term" value="P:purine nucleoside catabolic process"/>
    <property type="evidence" value="ECO:0007669"/>
    <property type="project" value="TreeGrafter"/>
</dbReference>
<dbReference type="AlphaFoldDB" id="A0A841TB64"/>
<dbReference type="Pfam" id="PF01156">
    <property type="entry name" value="IU_nuc_hydro"/>
    <property type="match status" value="1"/>
</dbReference>
<keyword evidence="2" id="KW-0326">Glycosidase</keyword>
<feature type="domain" description="Inosine/uridine-preferring nucleoside hydrolase" evidence="3">
    <location>
        <begin position="6"/>
        <end position="309"/>
    </location>
</feature>
<gene>
    <name evidence="4" type="ORF">H4Q31_04715</name>
</gene>
<evidence type="ECO:0000259" key="3">
    <source>
        <dbReference type="Pfam" id="PF01156"/>
    </source>
</evidence>
<sequence>MERHRIILDLEGGIDGAIALIYALLAPDIALEGVTSVRGETSAFIAAEQALRIAQLCAPGSGLRAAAGADAPAPRQGRIGPAAAGHGPTGLGGVLLPPAEGQPLRETAAEFVARLAGERPGELAYVLAGRATNWPLALRQDPALAGKLRRVVQLGGAVLVSGDATPVAEANFRADPEAADALLQTAPDLTAVGLDASAKLAIAPSRLGLIEPIVPPAQARALRLLRRLLDYRVRHPLRDGDPIGLAPLPGVAALLAATRPELFAYRVWPARVAAEGELTAGMVIADRRRRPSLPGGRPVRFAVDLDTEAALHAFLSVWVR</sequence>
<dbReference type="GO" id="GO:0008477">
    <property type="term" value="F:purine nucleosidase activity"/>
    <property type="evidence" value="ECO:0007669"/>
    <property type="project" value="TreeGrafter"/>
</dbReference>
<protein>
    <submittedName>
        <fullName evidence="4">Nucleoside hydrolase</fullName>
    </submittedName>
</protein>
<keyword evidence="5" id="KW-1185">Reference proteome</keyword>
<name>A0A841TB64_9BACL</name>
<dbReference type="Gene3D" id="3.90.245.10">
    <property type="entry name" value="Ribonucleoside hydrolase-like"/>
    <property type="match status" value="1"/>
</dbReference>
<reference evidence="4 5" key="1">
    <citation type="submission" date="2020-08" db="EMBL/GenBank/DDBJ databases">
        <title>Cohnella phylogeny.</title>
        <authorList>
            <person name="Dunlap C."/>
        </authorList>
    </citation>
    <scope>NUCLEOTIDE SEQUENCE [LARGE SCALE GENOMIC DNA]</scope>
    <source>
        <strain evidence="4 5">DSM 103658</strain>
    </source>
</reference>
<evidence type="ECO:0000313" key="4">
    <source>
        <dbReference type="EMBL" id="MBB6676628.1"/>
    </source>
</evidence>
<accession>A0A841TB64</accession>
<dbReference type="SUPFAM" id="SSF53590">
    <property type="entry name" value="Nucleoside hydrolase"/>
    <property type="match status" value="1"/>
</dbReference>
<dbReference type="PANTHER" id="PTHR12304:SF4">
    <property type="entry name" value="URIDINE NUCLEOSIDASE"/>
    <property type="match status" value="1"/>
</dbReference>
<dbReference type="PANTHER" id="PTHR12304">
    <property type="entry name" value="INOSINE-URIDINE PREFERRING NUCLEOSIDE HYDROLASE"/>
    <property type="match status" value="1"/>
</dbReference>
<proteinExistence type="predicted"/>
<evidence type="ECO:0000313" key="5">
    <source>
        <dbReference type="Proteomes" id="UP000574133"/>
    </source>
</evidence>
<dbReference type="InterPro" id="IPR001910">
    <property type="entry name" value="Inosine/uridine_hydrolase_dom"/>
</dbReference>
<comment type="caution">
    <text evidence="4">The sequence shown here is derived from an EMBL/GenBank/DDBJ whole genome shotgun (WGS) entry which is preliminary data.</text>
</comment>
<dbReference type="Proteomes" id="UP000574133">
    <property type="component" value="Unassembled WGS sequence"/>
</dbReference>
<dbReference type="EMBL" id="JACJVN010000019">
    <property type="protein sequence ID" value="MBB6676628.1"/>
    <property type="molecule type" value="Genomic_DNA"/>
</dbReference>
<evidence type="ECO:0000256" key="2">
    <source>
        <dbReference type="ARBA" id="ARBA00023295"/>
    </source>
</evidence>
<evidence type="ECO:0000256" key="1">
    <source>
        <dbReference type="ARBA" id="ARBA00022801"/>
    </source>
</evidence>
<dbReference type="RefSeq" id="WP_185177914.1">
    <property type="nucleotide sequence ID" value="NZ_CBCSEP010000016.1"/>
</dbReference>
<dbReference type="InterPro" id="IPR023186">
    <property type="entry name" value="IUNH"/>
</dbReference>
<organism evidence="4 5">
    <name type="scientific">Cohnella lubricantis</name>
    <dbReference type="NCBI Taxonomy" id="2163172"/>
    <lineage>
        <taxon>Bacteria</taxon>
        <taxon>Bacillati</taxon>
        <taxon>Bacillota</taxon>
        <taxon>Bacilli</taxon>
        <taxon>Bacillales</taxon>
        <taxon>Paenibacillaceae</taxon>
        <taxon>Cohnella</taxon>
    </lineage>
</organism>
<keyword evidence="1 4" id="KW-0378">Hydrolase</keyword>
<dbReference type="GO" id="GO:0005829">
    <property type="term" value="C:cytosol"/>
    <property type="evidence" value="ECO:0007669"/>
    <property type="project" value="TreeGrafter"/>
</dbReference>
<dbReference type="InterPro" id="IPR036452">
    <property type="entry name" value="Ribo_hydro-like"/>
</dbReference>